<keyword evidence="6" id="KW-1185">Reference proteome</keyword>
<dbReference type="EMBL" id="LJYW01000001">
    <property type="protein sequence ID" value="KPL52950.1"/>
    <property type="molecule type" value="Genomic_DNA"/>
</dbReference>
<reference evidence="5 6" key="2">
    <citation type="submission" date="2015-10" db="EMBL/GenBank/DDBJ databases">
        <title>Draft Genome Sequence of Prosthecomicrobium hirschii ATCC 27832.</title>
        <authorList>
            <person name="Daniel J."/>
            <person name="Givan S.A."/>
            <person name="Brun Y.V."/>
            <person name="Brown P.J."/>
        </authorList>
    </citation>
    <scope>NUCLEOTIDE SEQUENCE [LARGE SCALE GENOMIC DNA]</scope>
    <source>
        <strain evidence="5 6">16</strain>
    </source>
</reference>
<dbReference type="CDD" id="cd03316">
    <property type="entry name" value="MR_like"/>
    <property type="match status" value="1"/>
</dbReference>
<dbReference type="Pfam" id="PF13378">
    <property type="entry name" value="MR_MLE_C"/>
    <property type="match status" value="1"/>
</dbReference>
<dbReference type="Proteomes" id="UP000048984">
    <property type="component" value="Unassembled WGS sequence"/>
</dbReference>
<evidence type="ECO:0000313" key="5">
    <source>
        <dbReference type="EMBL" id="KPL52950.1"/>
    </source>
</evidence>
<dbReference type="AlphaFoldDB" id="A0A0P6W3I5"/>
<dbReference type="RefSeq" id="WP_054359113.1">
    <property type="nucleotide sequence ID" value="NZ_LJYW01000001.1"/>
</dbReference>
<dbReference type="STRING" id="665126.ABB55_12590"/>
<name>A0A0P6W3I5_9HYPH</name>
<dbReference type="Gene3D" id="3.20.20.120">
    <property type="entry name" value="Enolase-like C-terminal domain"/>
    <property type="match status" value="1"/>
</dbReference>
<dbReference type="SMART" id="SM00922">
    <property type="entry name" value="MR_MLE"/>
    <property type="match status" value="1"/>
</dbReference>
<dbReference type="SFLD" id="SFLDG00179">
    <property type="entry name" value="mandelate_racemase"/>
    <property type="match status" value="1"/>
</dbReference>
<dbReference type="PANTHER" id="PTHR13794">
    <property type="entry name" value="ENOLASE SUPERFAMILY, MANDELATE RACEMASE"/>
    <property type="match status" value="1"/>
</dbReference>
<evidence type="ECO:0000256" key="3">
    <source>
        <dbReference type="ARBA" id="ARBA00022842"/>
    </source>
</evidence>
<dbReference type="InterPro" id="IPR013341">
    <property type="entry name" value="Mandelate_racemase_N_dom"/>
</dbReference>
<dbReference type="SFLD" id="SFLDS00001">
    <property type="entry name" value="Enolase"/>
    <property type="match status" value="1"/>
</dbReference>
<dbReference type="InterPro" id="IPR036849">
    <property type="entry name" value="Enolase-like_C_sf"/>
</dbReference>
<feature type="domain" description="Mandelate racemase/muconate lactonizing enzyme C-terminal" evidence="4">
    <location>
        <begin position="126"/>
        <end position="231"/>
    </location>
</feature>
<keyword evidence="2" id="KW-0479">Metal-binding</keyword>
<proteinExistence type="predicted"/>
<dbReference type="Gene3D" id="3.30.390.10">
    <property type="entry name" value="Enolase-like, N-terminal domain"/>
    <property type="match status" value="1"/>
</dbReference>
<sequence>MRIQKLETFANRQVGFVRVTSEDGRQGWGQMSAYNADITATVFHRQIAPHALGADETDIAGLVALIPEREHKFPSSYLFRALTGLDTALWDLAGKRAGKSVCELLGGTPRPFPVYASSMKRGEITPEAEAERLPRLRDRHGYKAFKFRVGRECGHDQDEWPGRTEAIVPMVRKALGDDAILLVDGNSAYSPKKAIEVGHRLQDHGVVHFEEPCPYWMHHWTAEVTRALSLDVTGGEQDCDLTLWRYMTENRVVDVVQPDVCYVGGVCRMLEVARMAAAAGLPVTPHSANQSLVTCFTLHIMGAIPNAGPYVEFSIEGPDYYPWEVGLLRNPLVARDGMVDIPAEPGWGLEIEPAWLDKADYQVSEVAS</sequence>
<dbReference type="GO" id="GO:0016836">
    <property type="term" value="F:hydro-lyase activity"/>
    <property type="evidence" value="ECO:0007669"/>
    <property type="project" value="TreeGrafter"/>
</dbReference>
<dbReference type="InterPro" id="IPR029017">
    <property type="entry name" value="Enolase-like_N"/>
</dbReference>
<dbReference type="InterPro" id="IPR046945">
    <property type="entry name" value="RHMD-like"/>
</dbReference>
<reference evidence="5 6" key="1">
    <citation type="submission" date="2015-09" db="EMBL/GenBank/DDBJ databases">
        <authorList>
            <person name="Jackson K.R."/>
            <person name="Lunt B.L."/>
            <person name="Fisher J.N.B."/>
            <person name="Gardner A.V."/>
            <person name="Bailey M.E."/>
            <person name="Deus L.M."/>
            <person name="Earl A.S."/>
            <person name="Gibby P.D."/>
            <person name="Hartmann K.A."/>
            <person name="Liu J.E."/>
            <person name="Manci A.M."/>
            <person name="Nielsen D.A."/>
            <person name="Solomon M.B."/>
            <person name="Breakwell D.P."/>
            <person name="Burnett S.H."/>
            <person name="Grose J.H."/>
        </authorList>
    </citation>
    <scope>NUCLEOTIDE SEQUENCE [LARGE SCALE GENOMIC DNA]</scope>
    <source>
        <strain evidence="5 6">16</strain>
    </source>
</reference>
<dbReference type="SUPFAM" id="SSF51604">
    <property type="entry name" value="Enolase C-terminal domain-like"/>
    <property type="match status" value="1"/>
</dbReference>
<keyword evidence="3" id="KW-0460">Magnesium</keyword>
<comment type="cofactor">
    <cofactor evidence="1">
        <name>Mg(2+)</name>
        <dbReference type="ChEBI" id="CHEBI:18420"/>
    </cofactor>
</comment>
<accession>A0A0P6W3I5</accession>
<dbReference type="InterPro" id="IPR029065">
    <property type="entry name" value="Enolase_C-like"/>
</dbReference>
<dbReference type="Pfam" id="PF02746">
    <property type="entry name" value="MR_MLE_N"/>
    <property type="match status" value="1"/>
</dbReference>
<dbReference type="GO" id="GO:0016052">
    <property type="term" value="P:carbohydrate catabolic process"/>
    <property type="evidence" value="ECO:0007669"/>
    <property type="project" value="TreeGrafter"/>
</dbReference>
<dbReference type="SUPFAM" id="SSF54826">
    <property type="entry name" value="Enolase N-terminal domain-like"/>
    <property type="match status" value="1"/>
</dbReference>
<evidence type="ECO:0000256" key="2">
    <source>
        <dbReference type="ARBA" id="ARBA00022723"/>
    </source>
</evidence>
<protein>
    <submittedName>
        <fullName evidence="5">Mandelate racemase</fullName>
    </submittedName>
</protein>
<dbReference type="GO" id="GO:0000287">
    <property type="term" value="F:magnesium ion binding"/>
    <property type="evidence" value="ECO:0007669"/>
    <property type="project" value="TreeGrafter"/>
</dbReference>
<dbReference type="InterPro" id="IPR013342">
    <property type="entry name" value="Mandelate_racemase_C"/>
</dbReference>
<organism evidence="5 6">
    <name type="scientific">Prosthecodimorpha hirschii</name>
    <dbReference type="NCBI Taxonomy" id="665126"/>
    <lineage>
        <taxon>Bacteria</taxon>
        <taxon>Pseudomonadati</taxon>
        <taxon>Pseudomonadota</taxon>
        <taxon>Alphaproteobacteria</taxon>
        <taxon>Hyphomicrobiales</taxon>
        <taxon>Ancalomicrobiaceae</taxon>
        <taxon>Prosthecodimorpha</taxon>
    </lineage>
</organism>
<evidence type="ECO:0000313" key="6">
    <source>
        <dbReference type="Proteomes" id="UP000048984"/>
    </source>
</evidence>
<comment type="caution">
    <text evidence="5">The sequence shown here is derived from an EMBL/GenBank/DDBJ whole genome shotgun (WGS) entry which is preliminary data.</text>
</comment>
<evidence type="ECO:0000259" key="4">
    <source>
        <dbReference type="SMART" id="SM00922"/>
    </source>
</evidence>
<gene>
    <name evidence="5" type="ORF">ABB55_12590</name>
</gene>
<evidence type="ECO:0000256" key="1">
    <source>
        <dbReference type="ARBA" id="ARBA00001946"/>
    </source>
</evidence>
<dbReference type="PANTHER" id="PTHR13794:SF58">
    <property type="entry name" value="MITOCHONDRIAL ENOLASE SUPERFAMILY MEMBER 1"/>
    <property type="match status" value="1"/>
</dbReference>